<dbReference type="HOGENOM" id="CLU_064239_0_0_10"/>
<evidence type="ECO:0000313" key="3">
    <source>
        <dbReference type="EMBL" id="CEA15709.1"/>
    </source>
</evidence>
<evidence type="ECO:0000313" key="4">
    <source>
        <dbReference type="Proteomes" id="UP000032417"/>
    </source>
</evidence>
<keyword evidence="1" id="KW-0732">Signal</keyword>
<protein>
    <recommendedName>
        <fullName evidence="2">DUF6562 domain-containing protein</fullName>
    </recommendedName>
</protein>
<dbReference type="Pfam" id="PF20200">
    <property type="entry name" value="DUF6562"/>
    <property type="match status" value="1"/>
</dbReference>
<dbReference type="PATRIC" id="fig|1562970.3.peg.942"/>
<dbReference type="AlphaFoldDB" id="A0A098BYG8"/>
<reference evidence="3 4" key="1">
    <citation type="submission" date="2014-08" db="EMBL/GenBank/DDBJ databases">
        <authorList>
            <person name="Wibberg D."/>
        </authorList>
    </citation>
    <scope>NUCLEOTIDE SEQUENCE [LARGE SCALE GENOMIC DNA]</scope>
    <source>
        <strain evidence="4">ING2-E5B</strain>
    </source>
</reference>
<dbReference type="PROSITE" id="PS51257">
    <property type="entry name" value="PROKAR_LIPOPROTEIN"/>
    <property type="match status" value="1"/>
</dbReference>
<dbReference type="KEGG" id="pbt:ING2E5B_0954"/>
<gene>
    <name evidence="3" type="ORF">ING2E5B_0954</name>
</gene>
<name>A0A098BYG8_9BACT</name>
<evidence type="ECO:0000256" key="1">
    <source>
        <dbReference type="SAM" id="SignalP"/>
    </source>
</evidence>
<dbReference type="STRING" id="1562970.ING2E5B_0954"/>
<proteinExistence type="predicted"/>
<evidence type="ECO:0000259" key="2">
    <source>
        <dbReference type="Pfam" id="PF20200"/>
    </source>
</evidence>
<feature type="chain" id="PRO_5001938716" description="DUF6562 domain-containing protein" evidence="1">
    <location>
        <begin position="19"/>
        <end position="353"/>
    </location>
</feature>
<keyword evidence="4" id="KW-1185">Reference proteome</keyword>
<sequence length="353" mass="40256">MRKILYLIMCLPILFLSACDVHEWPETPEFVKMHLRLNYETDMTEWEHLYDGAEVIEQGYGETYDNHRDYGKIRYIVRTYPVSEKMRTTSDYTQEFVFTKDISEGYDHEVTLDLLPGSYNVMVWSDLVQTSSDNHFHNTDNFAEIRLQGDHKGNNDYRDAFRGSNNISLVADIMEHLPDTLDIAMQRPLAKFEFVTNDVVEFVDKESVRVASKASGNKASSTDDTPTRAVNIEDYKVVFYYVGFMPDAYSMNTDKPVDSSTGVMFESTLKKLSESEASMGFDYVFMNGKKSAVTVQIGIYDNEGTQLSLTEPIEVPLKRSHHTILTGMFLMSEASGGVTINPDFDGDHNLIFP</sequence>
<dbReference type="OrthoDB" id="1089732at2"/>
<feature type="signal peptide" evidence="1">
    <location>
        <begin position="1"/>
        <end position="18"/>
    </location>
</feature>
<dbReference type="EMBL" id="LN515532">
    <property type="protein sequence ID" value="CEA15709.1"/>
    <property type="molecule type" value="Genomic_DNA"/>
</dbReference>
<organism evidence="3 4">
    <name type="scientific">Fermentimonas caenicola</name>
    <dbReference type="NCBI Taxonomy" id="1562970"/>
    <lineage>
        <taxon>Bacteria</taxon>
        <taxon>Pseudomonadati</taxon>
        <taxon>Bacteroidota</taxon>
        <taxon>Bacteroidia</taxon>
        <taxon>Bacteroidales</taxon>
        <taxon>Dysgonomonadaceae</taxon>
        <taxon>Fermentimonas</taxon>
    </lineage>
</organism>
<dbReference type="InterPro" id="IPR046692">
    <property type="entry name" value="DUF6562"/>
</dbReference>
<feature type="domain" description="DUF6562" evidence="2">
    <location>
        <begin position="30"/>
        <end position="353"/>
    </location>
</feature>
<dbReference type="Proteomes" id="UP000032417">
    <property type="component" value="Chromosome 1"/>
</dbReference>
<accession>A0A098BYG8</accession>